<protein>
    <submittedName>
        <fullName evidence="1">Uncharacterized protein</fullName>
    </submittedName>
</protein>
<dbReference type="RefSeq" id="WP_188564743.1">
    <property type="nucleotide sequence ID" value="NZ_BMED01000001.1"/>
</dbReference>
<reference evidence="1" key="2">
    <citation type="submission" date="2020-09" db="EMBL/GenBank/DDBJ databases">
        <authorList>
            <person name="Sun Q."/>
            <person name="Zhou Y."/>
        </authorList>
    </citation>
    <scope>NUCLEOTIDE SEQUENCE</scope>
    <source>
        <strain evidence="1">CGMCC 1.10998</strain>
    </source>
</reference>
<name>A0A916UAN7_9BURK</name>
<gene>
    <name evidence="1" type="ORF">GCM10011396_08850</name>
</gene>
<accession>A0A916UAN7</accession>
<dbReference type="AlphaFoldDB" id="A0A916UAN7"/>
<organism evidence="1 2">
    <name type="scientific">Undibacterium terreum</name>
    <dbReference type="NCBI Taxonomy" id="1224302"/>
    <lineage>
        <taxon>Bacteria</taxon>
        <taxon>Pseudomonadati</taxon>
        <taxon>Pseudomonadota</taxon>
        <taxon>Betaproteobacteria</taxon>
        <taxon>Burkholderiales</taxon>
        <taxon>Oxalobacteraceae</taxon>
        <taxon>Undibacterium</taxon>
    </lineage>
</organism>
<evidence type="ECO:0000313" key="1">
    <source>
        <dbReference type="EMBL" id="GGC64127.1"/>
    </source>
</evidence>
<comment type="caution">
    <text evidence="1">The sequence shown here is derived from an EMBL/GenBank/DDBJ whole genome shotgun (WGS) entry which is preliminary data.</text>
</comment>
<dbReference type="EMBL" id="BMED01000001">
    <property type="protein sequence ID" value="GGC64127.1"/>
    <property type="molecule type" value="Genomic_DNA"/>
</dbReference>
<reference evidence="1" key="1">
    <citation type="journal article" date="2014" name="Int. J. Syst. Evol. Microbiol.">
        <title>Complete genome sequence of Corynebacterium casei LMG S-19264T (=DSM 44701T), isolated from a smear-ripened cheese.</title>
        <authorList>
            <consortium name="US DOE Joint Genome Institute (JGI-PGF)"/>
            <person name="Walter F."/>
            <person name="Albersmeier A."/>
            <person name="Kalinowski J."/>
            <person name="Ruckert C."/>
        </authorList>
    </citation>
    <scope>NUCLEOTIDE SEQUENCE</scope>
    <source>
        <strain evidence="1">CGMCC 1.10998</strain>
    </source>
</reference>
<evidence type="ECO:0000313" key="2">
    <source>
        <dbReference type="Proteomes" id="UP000637423"/>
    </source>
</evidence>
<keyword evidence="2" id="KW-1185">Reference proteome</keyword>
<proteinExistence type="predicted"/>
<sequence>MQGCIKEIAVDGYERLLTLQSKNETLRCTYIDPHEYLEPGETSKLLTVDETIYFSLALNFVTAYELAEPGIQRRITQDLHDSPHAIVIGEIVEKLNYDSYLLSINDDLRIAVEFEENVELKVADYICVAGELTVEREPNFR</sequence>
<dbReference type="Proteomes" id="UP000637423">
    <property type="component" value="Unassembled WGS sequence"/>
</dbReference>